<evidence type="ECO:0000256" key="1">
    <source>
        <dbReference type="SAM" id="Phobius"/>
    </source>
</evidence>
<organism evidence="2 3">
    <name type="scientific">Eiseniibacteriota bacterium</name>
    <dbReference type="NCBI Taxonomy" id="2212470"/>
    <lineage>
        <taxon>Bacteria</taxon>
        <taxon>Candidatus Eiseniibacteriota</taxon>
    </lineage>
</organism>
<feature type="transmembrane region" description="Helical" evidence="1">
    <location>
        <begin position="36"/>
        <end position="55"/>
    </location>
</feature>
<dbReference type="AlphaFoldDB" id="A0A956NDB6"/>
<evidence type="ECO:0000313" key="2">
    <source>
        <dbReference type="EMBL" id="MCA9756941.1"/>
    </source>
</evidence>
<comment type="caution">
    <text evidence="2">The sequence shown here is derived from an EMBL/GenBank/DDBJ whole genome shotgun (WGS) entry which is preliminary data.</text>
</comment>
<feature type="transmembrane region" description="Helical" evidence="1">
    <location>
        <begin position="12"/>
        <end position="29"/>
    </location>
</feature>
<name>A0A956NDB6_UNCEI</name>
<keyword evidence="1" id="KW-1133">Transmembrane helix</keyword>
<reference evidence="2" key="2">
    <citation type="journal article" date="2021" name="Microbiome">
        <title>Successional dynamics and alternative stable states in a saline activated sludge microbial community over 9 years.</title>
        <authorList>
            <person name="Wang Y."/>
            <person name="Ye J."/>
            <person name="Ju F."/>
            <person name="Liu L."/>
            <person name="Boyd J.A."/>
            <person name="Deng Y."/>
            <person name="Parks D.H."/>
            <person name="Jiang X."/>
            <person name="Yin X."/>
            <person name="Woodcroft B.J."/>
            <person name="Tyson G.W."/>
            <person name="Hugenholtz P."/>
            <person name="Polz M.F."/>
            <person name="Zhang T."/>
        </authorList>
    </citation>
    <scope>NUCLEOTIDE SEQUENCE</scope>
    <source>
        <strain evidence="2">HKST-UBA02</strain>
    </source>
</reference>
<dbReference type="Proteomes" id="UP000739538">
    <property type="component" value="Unassembled WGS sequence"/>
</dbReference>
<keyword evidence="1" id="KW-0812">Transmembrane</keyword>
<sequence length="91" mass="10053">MPDWAVELAGWVPAIVIPVATFLQLLQIVRSRSVDGVSWVSWALFGIANVGVYVFTEKWLAPQSLLGFLLSAILDFVIVGIVLRERSRAGR</sequence>
<keyword evidence="1" id="KW-0472">Membrane</keyword>
<gene>
    <name evidence="2" type="ORF">KDA27_14140</name>
</gene>
<evidence type="ECO:0000313" key="3">
    <source>
        <dbReference type="Proteomes" id="UP000739538"/>
    </source>
</evidence>
<dbReference type="EMBL" id="JAGQHS010000073">
    <property type="protein sequence ID" value="MCA9756941.1"/>
    <property type="molecule type" value="Genomic_DNA"/>
</dbReference>
<protein>
    <submittedName>
        <fullName evidence="2">Uncharacterized protein</fullName>
    </submittedName>
</protein>
<accession>A0A956NDB6</accession>
<dbReference type="Gene3D" id="1.20.1280.290">
    <property type="match status" value="1"/>
</dbReference>
<proteinExistence type="predicted"/>
<feature type="transmembrane region" description="Helical" evidence="1">
    <location>
        <begin position="61"/>
        <end position="83"/>
    </location>
</feature>
<reference evidence="2" key="1">
    <citation type="submission" date="2020-04" db="EMBL/GenBank/DDBJ databases">
        <authorList>
            <person name="Zhang T."/>
        </authorList>
    </citation>
    <scope>NUCLEOTIDE SEQUENCE</scope>
    <source>
        <strain evidence="2">HKST-UBA02</strain>
    </source>
</reference>